<comment type="caution">
    <text evidence="11">The sequence shown here is derived from an EMBL/GenBank/DDBJ whole genome shotgun (WGS) entry which is preliminary data.</text>
</comment>
<keyword evidence="5" id="KW-0067">ATP-binding</keyword>
<dbReference type="InterPro" id="IPR004500">
    <property type="entry name" value="Pro-tRNA-synth_IIa_bac-type"/>
</dbReference>
<dbReference type="InterPro" id="IPR045864">
    <property type="entry name" value="aa-tRNA-synth_II/BPL/LPL"/>
</dbReference>
<keyword evidence="4" id="KW-0547">Nucleotide-binding</keyword>
<dbReference type="Gene3D" id="3.30.930.10">
    <property type="entry name" value="Bira Bifunctional Protein, Domain 2"/>
    <property type="match status" value="2"/>
</dbReference>
<dbReference type="Pfam" id="PF03129">
    <property type="entry name" value="HGTP_anticodon"/>
    <property type="match status" value="1"/>
</dbReference>
<evidence type="ECO:0000256" key="3">
    <source>
        <dbReference type="ARBA" id="ARBA00022598"/>
    </source>
</evidence>
<dbReference type="GO" id="GO:0005739">
    <property type="term" value="C:mitochondrion"/>
    <property type="evidence" value="ECO:0007669"/>
    <property type="project" value="TreeGrafter"/>
</dbReference>
<evidence type="ECO:0000256" key="9">
    <source>
        <dbReference type="ARBA" id="ARBA00047671"/>
    </source>
</evidence>
<dbReference type="GO" id="GO:0006433">
    <property type="term" value="P:prolyl-tRNA aminoacylation"/>
    <property type="evidence" value="ECO:0007669"/>
    <property type="project" value="InterPro"/>
</dbReference>
<dbReference type="EC" id="6.1.1.15" evidence="2"/>
<keyword evidence="12" id="KW-1185">Reference proteome</keyword>
<reference evidence="11 12" key="1">
    <citation type="journal article" date="2023" name="Elife">
        <title>Identification of key yeast species and microbe-microbe interactions impacting larval growth of Drosophila in the wild.</title>
        <authorList>
            <person name="Mure A."/>
            <person name="Sugiura Y."/>
            <person name="Maeda R."/>
            <person name="Honda K."/>
            <person name="Sakurai N."/>
            <person name="Takahashi Y."/>
            <person name="Watada M."/>
            <person name="Katoh T."/>
            <person name="Gotoh A."/>
            <person name="Gotoh Y."/>
            <person name="Taniguchi I."/>
            <person name="Nakamura K."/>
            <person name="Hayashi T."/>
            <person name="Katayama T."/>
            <person name="Uemura T."/>
            <person name="Hattori Y."/>
        </authorList>
    </citation>
    <scope>NUCLEOTIDE SEQUENCE [LARGE SCALE GENOMIC DNA]</scope>
    <source>
        <strain evidence="11 12">SC-9</strain>
    </source>
</reference>
<dbReference type="SUPFAM" id="SSF52954">
    <property type="entry name" value="Class II aaRS ABD-related"/>
    <property type="match status" value="1"/>
</dbReference>
<evidence type="ECO:0000256" key="2">
    <source>
        <dbReference type="ARBA" id="ARBA00012831"/>
    </source>
</evidence>
<dbReference type="InterPro" id="IPR002316">
    <property type="entry name" value="Pro-tRNA-ligase_IIa"/>
</dbReference>
<dbReference type="CDD" id="cd00779">
    <property type="entry name" value="ProRS_core_prok"/>
    <property type="match status" value="1"/>
</dbReference>
<keyword evidence="7" id="KW-0030">Aminoacyl-tRNA synthetase</keyword>
<dbReference type="GeneID" id="90075979"/>
<dbReference type="PANTHER" id="PTHR42753:SF2">
    <property type="entry name" value="PROLINE--TRNA LIGASE"/>
    <property type="match status" value="1"/>
</dbReference>
<feature type="domain" description="Aminoacyl-transfer RNA synthetases class-II family profile" evidence="10">
    <location>
        <begin position="68"/>
        <end position="453"/>
    </location>
</feature>
<organism evidence="11 12">
    <name type="scientific">Saccharomycopsis crataegensis</name>
    <dbReference type="NCBI Taxonomy" id="43959"/>
    <lineage>
        <taxon>Eukaryota</taxon>
        <taxon>Fungi</taxon>
        <taxon>Dikarya</taxon>
        <taxon>Ascomycota</taxon>
        <taxon>Saccharomycotina</taxon>
        <taxon>Saccharomycetes</taxon>
        <taxon>Saccharomycopsidaceae</taxon>
        <taxon>Saccharomycopsis</taxon>
    </lineage>
</organism>
<dbReference type="PANTHER" id="PTHR42753">
    <property type="entry name" value="MITOCHONDRIAL RIBOSOME PROTEIN L39/PROLYL-TRNA LIGASE FAMILY MEMBER"/>
    <property type="match status" value="1"/>
</dbReference>
<comment type="catalytic activity">
    <reaction evidence="9">
        <text>tRNA(Pro) + L-proline + ATP = L-prolyl-tRNA(Pro) + AMP + diphosphate</text>
        <dbReference type="Rhea" id="RHEA:14305"/>
        <dbReference type="Rhea" id="RHEA-COMP:9700"/>
        <dbReference type="Rhea" id="RHEA-COMP:9702"/>
        <dbReference type="ChEBI" id="CHEBI:30616"/>
        <dbReference type="ChEBI" id="CHEBI:33019"/>
        <dbReference type="ChEBI" id="CHEBI:60039"/>
        <dbReference type="ChEBI" id="CHEBI:78442"/>
        <dbReference type="ChEBI" id="CHEBI:78532"/>
        <dbReference type="ChEBI" id="CHEBI:456215"/>
        <dbReference type="EC" id="6.1.1.15"/>
    </reaction>
</comment>
<dbReference type="InterPro" id="IPR006195">
    <property type="entry name" value="aa-tRNA-synth_II"/>
</dbReference>
<dbReference type="SUPFAM" id="SSF55681">
    <property type="entry name" value="Class II aaRS and biotin synthetases"/>
    <property type="match status" value="1"/>
</dbReference>
<dbReference type="AlphaFoldDB" id="A0AAV5QTE5"/>
<accession>A0AAV5QTE5</accession>
<dbReference type="EMBL" id="BTFZ01000013">
    <property type="protein sequence ID" value="GMM38004.1"/>
    <property type="molecule type" value="Genomic_DNA"/>
</dbReference>
<dbReference type="InterPro" id="IPR036621">
    <property type="entry name" value="Anticodon-bd_dom_sf"/>
</dbReference>
<dbReference type="PRINTS" id="PR01046">
    <property type="entry name" value="TRNASYNTHPRO"/>
</dbReference>
<dbReference type="InterPro" id="IPR002314">
    <property type="entry name" value="aa-tRNA-synt_IIb"/>
</dbReference>
<dbReference type="Pfam" id="PF00587">
    <property type="entry name" value="tRNA-synt_2b"/>
    <property type="match status" value="1"/>
</dbReference>
<dbReference type="Gene3D" id="3.40.50.800">
    <property type="entry name" value="Anticodon-binding domain"/>
    <property type="match status" value="1"/>
</dbReference>
<evidence type="ECO:0000259" key="10">
    <source>
        <dbReference type="PROSITE" id="PS50862"/>
    </source>
</evidence>
<dbReference type="GO" id="GO:0005524">
    <property type="term" value="F:ATP binding"/>
    <property type="evidence" value="ECO:0007669"/>
    <property type="project" value="UniProtKB-KW"/>
</dbReference>
<keyword evidence="6" id="KW-0648">Protein biosynthesis</keyword>
<evidence type="ECO:0000256" key="6">
    <source>
        <dbReference type="ARBA" id="ARBA00022917"/>
    </source>
</evidence>
<dbReference type="InterPro" id="IPR004154">
    <property type="entry name" value="Anticodon-bd"/>
</dbReference>
<dbReference type="RefSeq" id="XP_064855000.1">
    <property type="nucleotide sequence ID" value="XM_064998928.1"/>
</dbReference>
<dbReference type="InterPro" id="IPR033730">
    <property type="entry name" value="ProRS_core_prok"/>
</dbReference>
<dbReference type="Proteomes" id="UP001360560">
    <property type="component" value="Unassembled WGS sequence"/>
</dbReference>
<dbReference type="NCBIfam" id="TIGR00409">
    <property type="entry name" value="proS_fam_II"/>
    <property type="match status" value="1"/>
</dbReference>
<sequence>MFRARCLPRETTNLFNGFNRHHSTIVKNSVYGDFKSIPKDKSEIPTHELLQRVGFIKQPAAGLVHWMPNGLRVLRKLESILHRRMGEIGFEEVSLSSLSPSHLWEQTGRWGNTELFKLKDAKRGDLCLVATCEEEITDVVNKSVQSYKQLPVRAYQITRKYRDEKRPRFGLLRGREFVMKDGYSFDIDAKSAMKTFDDVNGAYRKIFQDLKVPFKSAAADSGSIGGDLSLEWHFVHPTGEDTLMECDSCGEVSNVEKTIGFPIEGSEPAKEASVKYFTTKDNSTLIAMYFPSDRIFNPSMAKSEIDDIDLDDSLTNDQVLEKFKKDADEVAVKGIIRVIDPRVTSASKLPDFPDGIKFQRNNFTSFTDISIVDAHEGEVCGGCNNGHLQSMRAIEVGHTFYLGTRYSAPLNAGFKDRDQKPQLFEMGCYGIGVSRLLASVAEVLRDPKGIAFPASIAPYEASVIVAKNSDESEVSKLVEQLDDAKVDFLVDKRDSSLPMRIRESAMVGVPLCVIVGGSSHPKIEIEVRSRPFTKKDDKWAWEVAHEKNAKDWQWDSFVDARGNEKHVVSLEKVAEVLKVLLKDL</sequence>
<proteinExistence type="inferred from homology"/>
<protein>
    <recommendedName>
        <fullName evidence="2">proline--tRNA ligase</fullName>
        <ecNumber evidence="2">6.1.1.15</ecNumber>
    </recommendedName>
    <alternativeName>
        <fullName evidence="8">Prolyl-tRNA synthetase</fullName>
    </alternativeName>
</protein>
<dbReference type="PROSITE" id="PS50862">
    <property type="entry name" value="AA_TRNA_LIGASE_II"/>
    <property type="match status" value="1"/>
</dbReference>
<dbReference type="InterPro" id="IPR050062">
    <property type="entry name" value="Pro-tRNA_synthetase"/>
</dbReference>
<gene>
    <name evidence="11" type="ORF">DASC09_053290</name>
</gene>
<keyword evidence="3 11" id="KW-0436">Ligase</keyword>
<evidence type="ECO:0000256" key="4">
    <source>
        <dbReference type="ARBA" id="ARBA00022741"/>
    </source>
</evidence>
<evidence type="ECO:0000313" key="11">
    <source>
        <dbReference type="EMBL" id="GMM38004.1"/>
    </source>
</evidence>
<dbReference type="GO" id="GO:0004827">
    <property type="term" value="F:proline-tRNA ligase activity"/>
    <property type="evidence" value="ECO:0007669"/>
    <property type="project" value="UniProtKB-EC"/>
</dbReference>
<name>A0AAV5QTE5_9ASCO</name>
<evidence type="ECO:0000256" key="5">
    <source>
        <dbReference type="ARBA" id="ARBA00022840"/>
    </source>
</evidence>
<evidence type="ECO:0000256" key="7">
    <source>
        <dbReference type="ARBA" id="ARBA00023146"/>
    </source>
</evidence>
<comment type="similarity">
    <text evidence="1">Belongs to the class-II aminoacyl-tRNA synthetase family.</text>
</comment>
<evidence type="ECO:0000256" key="8">
    <source>
        <dbReference type="ARBA" id="ARBA00029731"/>
    </source>
</evidence>
<evidence type="ECO:0000313" key="12">
    <source>
        <dbReference type="Proteomes" id="UP001360560"/>
    </source>
</evidence>
<evidence type="ECO:0000256" key="1">
    <source>
        <dbReference type="ARBA" id="ARBA00008226"/>
    </source>
</evidence>